<dbReference type="InterPro" id="IPR045058">
    <property type="entry name" value="GIMA/IAN/Toc"/>
</dbReference>
<dbReference type="FunFam" id="3.40.50.300:FF:001809">
    <property type="entry name" value="Si:ch1073-365p7.2"/>
    <property type="match status" value="3"/>
</dbReference>
<evidence type="ECO:0000256" key="3">
    <source>
        <dbReference type="ARBA" id="ARBA00023134"/>
    </source>
</evidence>
<feature type="domain" description="AIG1-type G" evidence="6">
    <location>
        <begin position="12"/>
        <end position="211"/>
    </location>
</feature>
<dbReference type="PANTHER" id="PTHR10903">
    <property type="entry name" value="GTPASE, IMAP FAMILY MEMBER-RELATED"/>
    <property type="match status" value="1"/>
</dbReference>
<dbReference type="InterPro" id="IPR006703">
    <property type="entry name" value="G_AIG1"/>
</dbReference>
<evidence type="ECO:0000256" key="1">
    <source>
        <dbReference type="ARBA" id="ARBA00008535"/>
    </source>
</evidence>
<evidence type="ECO:0000313" key="8">
    <source>
        <dbReference type="Proteomes" id="UP000316079"/>
    </source>
</evidence>
<dbReference type="PROSITE" id="PS51720">
    <property type="entry name" value="G_AIG1"/>
    <property type="match status" value="3"/>
</dbReference>
<dbReference type="AlphaFoldDB" id="A0A553R5P4"/>
<evidence type="ECO:0000256" key="5">
    <source>
        <dbReference type="SAM" id="SignalP"/>
    </source>
</evidence>
<protein>
    <recommendedName>
        <fullName evidence="6">AIG1-type G domain-containing protein</fullName>
    </recommendedName>
</protein>
<evidence type="ECO:0000313" key="7">
    <source>
        <dbReference type="EMBL" id="TRY97508.1"/>
    </source>
</evidence>
<comment type="caution">
    <text evidence="7">The sequence shown here is derived from an EMBL/GenBank/DDBJ whole genome shotgun (WGS) entry which is preliminary data.</text>
</comment>
<feature type="domain" description="AIG1-type G" evidence="6">
    <location>
        <begin position="248"/>
        <end position="447"/>
    </location>
</feature>
<feature type="signal peptide" evidence="5">
    <location>
        <begin position="1"/>
        <end position="20"/>
    </location>
</feature>
<feature type="region of interest" description="Disordered" evidence="4">
    <location>
        <begin position="692"/>
        <end position="733"/>
    </location>
</feature>
<dbReference type="Pfam" id="PF04548">
    <property type="entry name" value="AIG1"/>
    <property type="match status" value="3"/>
</dbReference>
<dbReference type="OrthoDB" id="9982588at2759"/>
<comment type="similarity">
    <text evidence="1">Belongs to the TRAFAC class TrmE-Era-EngA-EngB-Septin-like GTPase superfamily. AIG1/Toc34/Toc159-like paraseptin GTPase family. IAN subfamily.</text>
</comment>
<keyword evidence="2" id="KW-0547">Nucleotide-binding</keyword>
<dbReference type="SUPFAM" id="SSF52540">
    <property type="entry name" value="P-loop containing nucleoside triphosphate hydrolases"/>
    <property type="match status" value="3"/>
</dbReference>
<feature type="domain" description="AIG1-type G" evidence="6">
    <location>
        <begin position="479"/>
        <end position="678"/>
    </location>
</feature>
<dbReference type="InterPro" id="IPR027417">
    <property type="entry name" value="P-loop_NTPase"/>
</dbReference>
<dbReference type="STRING" id="623744.A0A553R5P4"/>
<accession>A0A553R5P4</accession>
<organism evidence="7 8">
    <name type="scientific">Danionella cerebrum</name>
    <dbReference type="NCBI Taxonomy" id="2873325"/>
    <lineage>
        <taxon>Eukaryota</taxon>
        <taxon>Metazoa</taxon>
        <taxon>Chordata</taxon>
        <taxon>Craniata</taxon>
        <taxon>Vertebrata</taxon>
        <taxon>Euteleostomi</taxon>
        <taxon>Actinopterygii</taxon>
        <taxon>Neopterygii</taxon>
        <taxon>Teleostei</taxon>
        <taxon>Ostariophysi</taxon>
        <taxon>Cypriniformes</taxon>
        <taxon>Danionidae</taxon>
        <taxon>Danioninae</taxon>
        <taxon>Danionella</taxon>
    </lineage>
</organism>
<sequence length="733" mass="83683">MHCLLLAGVQFVFDLRLVLLGNKAAGKSSLANLITGHAEPRRTVTAQCVKLHGEFAGRQVTVIDTPGWWKNFSAKETPEFQKQEIVLSIAHCAPGPHAVLLVIRVDALFKEKHRRSVQEHLEILGERVWSHAVVVFTYRDHIQEKTLAECIGSEAESLLLWLVEKCGRRYHVLNIERARASQLKELLEIIDAMVMGNGDCHFEMDRKWLHRVEGKMTKRYTRANQRRKIVQDQWESPLGRQGHKQIPIQKMRIILLGPRRAGKSSAGNTILRTATPTSRRTSACVRRQGEVNGRHVTIVDTPGWWKSLSVAHTPERDKQELLFSSSLCPAGAHTLLLTLRVDMAFTQEERKSMEEHMALLGEQVWVYTMVLFTHGDCLGDVTIEEFIEGEGEALQGIVERCGNRYHVLDNENWNDGGQVTNLLDKIERMVAQNKGRCYEMELKTVKEVKQKWKEAEEKAKARVKRCKQMKNTVKEPAKTSGLTLVLLGYEEAGKSWTGNTIFGREMFGSGRTVRCIQRHGEVRGQKITIVDTPGWCKHLPTEQNPTLIKQQITQMQALNLSGALAFLLVLRADCSFKEPELQAMKEHLSLLGSRVWDQGIVVFTFEEQLGDRGIELQIECEGVALQWLVDRCGNRYHTFKDTSTSERQQVRELLEKIQRMVQANADSDWRNTELREVTQWKKIEEGRVKRLGVKEGSKSDEDSRGKIQVEIEEEESDDVFDDGEAEESSWRRN</sequence>
<proteinExistence type="inferred from homology"/>
<keyword evidence="8" id="KW-1185">Reference proteome</keyword>
<dbReference type="Proteomes" id="UP000316079">
    <property type="component" value="Unassembled WGS sequence"/>
</dbReference>
<feature type="chain" id="PRO_5021786875" description="AIG1-type G domain-containing protein" evidence="5">
    <location>
        <begin position="21"/>
        <end position="733"/>
    </location>
</feature>
<evidence type="ECO:0000259" key="6">
    <source>
        <dbReference type="PROSITE" id="PS51720"/>
    </source>
</evidence>
<reference evidence="7 8" key="1">
    <citation type="journal article" date="2019" name="Sci. Data">
        <title>Hybrid genome assembly and annotation of Danionella translucida.</title>
        <authorList>
            <person name="Kadobianskyi M."/>
            <person name="Schulze L."/>
            <person name="Schuelke M."/>
            <person name="Judkewitz B."/>
        </authorList>
    </citation>
    <scope>NUCLEOTIDE SEQUENCE [LARGE SCALE GENOMIC DNA]</scope>
    <source>
        <strain evidence="7 8">Bolton</strain>
    </source>
</reference>
<keyword evidence="3" id="KW-0342">GTP-binding</keyword>
<keyword evidence="5" id="KW-0732">Signal</keyword>
<dbReference type="PANTHER" id="PTHR10903:SF107">
    <property type="entry name" value="GTPASE IMAP FAMILY MEMBER 4-LIKE-RELATED"/>
    <property type="match status" value="1"/>
</dbReference>
<dbReference type="EMBL" id="SRMA01025221">
    <property type="protein sequence ID" value="TRY97508.1"/>
    <property type="molecule type" value="Genomic_DNA"/>
</dbReference>
<evidence type="ECO:0000256" key="4">
    <source>
        <dbReference type="SAM" id="MobiDB-lite"/>
    </source>
</evidence>
<gene>
    <name evidence="7" type="ORF">DNTS_000314</name>
</gene>
<name>A0A553R5P4_9TELE</name>
<dbReference type="Gene3D" id="3.40.50.300">
    <property type="entry name" value="P-loop containing nucleotide triphosphate hydrolases"/>
    <property type="match status" value="3"/>
</dbReference>
<feature type="compositionally biased region" description="Basic and acidic residues" evidence="4">
    <location>
        <begin position="692"/>
        <end position="709"/>
    </location>
</feature>
<feature type="compositionally biased region" description="Acidic residues" evidence="4">
    <location>
        <begin position="710"/>
        <end position="727"/>
    </location>
</feature>
<evidence type="ECO:0000256" key="2">
    <source>
        <dbReference type="ARBA" id="ARBA00022741"/>
    </source>
</evidence>
<dbReference type="GO" id="GO:0005525">
    <property type="term" value="F:GTP binding"/>
    <property type="evidence" value="ECO:0007669"/>
    <property type="project" value="UniProtKB-KW"/>
</dbReference>